<dbReference type="Proteomes" id="UP001430919">
    <property type="component" value="Unassembled WGS sequence"/>
</dbReference>
<dbReference type="Pfam" id="PF18962">
    <property type="entry name" value="Por_Secre_tail"/>
    <property type="match status" value="1"/>
</dbReference>
<dbReference type="InterPro" id="IPR032675">
    <property type="entry name" value="LRR_dom_sf"/>
</dbReference>
<gene>
    <name evidence="6" type="ORF">LNQ49_11745</name>
</gene>
<dbReference type="PANTHER" id="PTHR47566:SF1">
    <property type="entry name" value="PROTEIN NUD1"/>
    <property type="match status" value="1"/>
</dbReference>
<proteinExistence type="predicted"/>
<dbReference type="SUPFAM" id="SSF49899">
    <property type="entry name" value="Concanavalin A-like lectins/glucanases"/>
    <property type="match status" value="1"/>
</dbReference>
<dbReference type="Gene3D" id="2.60.120.200">
    <property type="match status" value="1"/>
</dbReference>
<evidence type="ECO:0000256" key="1">
    <source>
        <dbReference type="ARBA" id="ARBA00022614"/>
    </source>
</evidence>
<evidence type="ECO:0000256" key="2">
    <source>
        <dbReference type="ARBA" id="ARBA00022729"/>
    </source>
</evidence>
<dbReference type="Pfam" id="PF13385">
    <property type="entry name" value="Laminin_G_3"/>
    <property type="match status" value="1"/>
</dbReference>
<organism evidence="6 7">
    <name type="scientific">Flavobacterium pisciphilum</name>
    <dbReference type="NCBI Taxonomy" id="2893755"/>
    <lineage>
        <taxon>Bacteria</taxon>
        <taxon>Pseudomonadati</taxon>
        <taxon>Bacteroidota</taxon>
        <taxon>Flavobacteriia</taxon>
        <taxon>Flavobacteriales</taxon>
        <taxon>Flavobacteriaceae</taxon>
        <taxon>Flavobacterium</taxon>
    </lineage>
</organism>
<evidence type="ECO:0000259" key="5">
    <source>
        <dbReference type="Pfam" id="PF18962"/>
    </source>
</evidence>
<protein>
    <submittedName>
        <fullName evidence="6">T9SS type A sorting domain-containing protein</fullName>
    </submittedName>
</protein>
<dbReference type="InterPro" id="IPR052574">
    <property type="entry name" value="CDIRP"/>
</dbReference>
<accession>A0ABS8MWL1</accession>
<comment type="caution">
    <text evidence="6">The sequence shown here is derived from an EMBL/GenBank/DDBJ whole genome shotgun (WGS) entry which is preliminary data.</text>
</comment>
<dbReference type="RefSeq" id="WP_229989033.1">
    <property type="nucleotide sequence ID" value="NZ_JAJJMO010000001.1"/>
</dbReference>
<feature type="signal peptide" evidence="4">
    <location>
        <begin position="1"/>
        <end position="18"/>
    </location>
</feature>
<keyword evidence="1" id="KW-0433">Leucine-rich repeat</keyword>
<keyword evidence="3" id="KW-0677">Repeat</keyword>
<feature type="chain" id="PRO_5045955160" evidence="4">
    <location>
        <begin position="19"/>
        <end position="1403"/>
    </location>
</feature>
<feature type="domain" description="Secretion system C-terminal sorting" evidence="5">
    <location>
        <begin position="1332"/>
        <end position="1402"/>
    </location>
</feature>
<sequence>MKTKLLLLLLLANFSIHAQTPNVPNYVPTNGLIAYYPFNGNANDQSGNAANGITTNTTLTSDRFGAPNTAYSFNGTTSTIEALISNIPQNNSPRTISGWFKTNDAFAAPNKHEICIFNYGILAKTQRLSLSVYSKGYLNIVNGPVFSDNSFYINNFDYSNNDWYFYTLTYDGSKASIFINGEFVSENIISLNTTGNTLKIGQRISGDTTDESFKGTIDDIGIWNRVLTQTEIIALYESGNTTNSYTLIPDANFEKKLIALGLDYGPINGKVFTASISSITSLDVSASQISDLTGIEDFTALQVLNCRANSLSNLNISKNTALTYLNCSSNQLKNLNISNNTALATLSTDNNQLTSLDASNSTALKTLLCASNNVLANLNVSKNTALTYLKCDTNKLTSLDVSNNTALTYLNCNANRLTSLYTEKNVSLNILSVAVNQLTNLNLSKNVALTELYCSVNQLTNLDLSKNIALTNFSCSENPLLTSLNLKNGKNTLLKSSNLQFIYNPNLTCIQVDDVAYSNANWSTKKDTTANYNTNCPSTYTIIPDINFEKKLISLGIDSGAPDGKITISDVSSITDLDLSNSNIKDLTGISSFISLKSLKSSNNQLVDLDLSKNILLDALDTSMNNLLKLNIKNGNNTKFYIPNLNFTGNPNLTCIQVDDVTYSNANWSTKKDATANYNTNCPSTYTIIPDINFEKKLISLGIDSGAPDGKILTSNVSSLTSLDVSSSLISDLTGIQDFTSLNILNCGNNKLLTLDISNNKLLKELNCRYNNLTALELSANINLTSLDCIYNQITNLDVSQAKYLESLLCNSNQITHLDVTNNLVLDWFGCNGNKLTTLNVSKNKNLRFLDCGFNQLSSLDISSNKDLFYLNCYNNKLTSLDVSMLTELTNLACSSNQLSNLEVSKNIKLKSLLCENINISSLNLSKNTVLKELYCGNGQLTTLDISKNKALTHLSCQNNLLTYLNIKNGENSLLTDVDFKQNPNLTCIQVDDVAYSNANWANKKDATASYNTNCTSYFVQIPDQNFEQRLIDLGIDKDGKNGMVLDSSISQITYLNINSSSIKDLTGISGFISLRGLKSSNNQLVNLDLSKNTLLDSLDISMNNLVTLNIKNGNNTKFHIPNLNFTGNPNLTCIQVDDVAYSNANWSTKKDTIASYNTYCPSYFAQIPDQNFEQKLIDLGIDTDGLNGKITISDVSSFTDLDLSNSNIKDLTGIENFTALKNLNCSNNQLPSLDLSKNTNLQILSIINNPLVYLNLKNGNNRNLIIASGTGKKTVNTSATTFLGITTLGCVKVDDVAYSNANWSKIKEASTTYSETCTLGLEDSVLDKITIYPNPTKGELHINNTLLDKATVYNSLGQLVKTFTLDSGNTNNTINLSELPKGVYYVYLIHQDTASAKKVIIE</sequence>
<name>A0ABS8MWL1_9FLAO</name>
<evidence type="ECO:0000256" key="3">
    <source>
        <dbReference type="ARBA" id="ARBA00022737"/>
    </source>
</evidence>
<evidence type="ECO:0000256" key="4">
    <source>
        <dbReference type="SAM" id="SignalP"/>
    </source>
</evidence>
<dbReference type="Gene3D" id="3.80.10.10">
    <property type="entry name" value="Ribonuclease Inhibitor"/>
    <property type="match status" value="5"/>
</dbReference>
<dbReference type="EMBL" id="JAJJMO010000001">
    <property type="protein sequence ID" value="MCC9072255.1"/>
    <property type="molecule type" value="Genomic_DNA"/>
</dbReference>
<reference evidence="6" key="1">
    <citation type="submission" date="2021-11" db="EMBL/GenBank/DDBJ databases">
        <title>Description of novel Flavobacterium species.</title>
        <authorList>
            <person name="Saticioglu I.B."/>
            <person name="Ay H."/>
            <person name="Altun S."/>
            <person name="Duman M."/>
        </authorList>
    </citation>
    <scope>NUCLEOTIDE SEQUENCE</scope>
    <source>
        <strain evidence="6">F-65</strain>
    </source>
</reference>
<evidence type="ECO:0000313" key="7">
    <source>
        <dbReference type="Proteomes" id="UP001430919"/>
    </source>
</evidence>
<dbReference type="SUPFAM" id="SSF52058">
    <property type="entry name" value="L domain-like"/>
    <property type="match status" value="3"/>
</dbReference>
<dbReference type="NCBIfam" id="TIGR04183">
    <property type="entry name" value="Por_Secre_tail"/>
    <property type="match status" value="1"/>
</dbReference>
<dbReference type="InterPro" id="IPR013320">
    <property type="entry name" value="ConA-like_dom_sf"/>
</dbReference>
<dbReference type="PANTHER" id="PTHR47566">
    <property type="match status" value="1"/>
</dbReference>
<dbReference type="InterPro" id="IPR026444">
    <property type="entry name" value="Secre_tail"/>
</dbReference>
<keyword evidence="7" id="KW-1185">Reference proteome</keyword>
<keyword evidence="2 4" id="KW-0732">Signal</keyword>
<evidence type="ECO:0000313" key="6">
    <source>
        <dbReference type="EMBL" id="MCC9072255.1"/>
    </source>
</evidence>